<evidence type="ECO:0000313" key="6">
    <source>
        <dbReference type="Proteomes" id="UP000323426"/>
    </source>
</evidence>
<dbReference type="SUPFAM" id="SSF53474">
    <property type="entry name" value="alpha/beta-Hydrolases"/>
    <property type="match status" value="1"/>
</dbReference>
<proteinExistence type="inferred from homology"/>
<dbReference type="EMBL" id="VWSF01000002">
    <property type="protein sequence ID" value="KAA5548805.1"/>
    <property type="molecule type" value="Genomic_DNA"/>
</dbReference>
<protein>
    <recommendedName>
        <fullName evidence="3">Carboxylic ester hydrolase</fullName>
        <ecNumber evidence="3">3.1.1.-</ecNumber>
    </recommendedName>
</protein>
<comment type="similarity">
    <text evidence="1 3">Belongs to the type-B carboxylesterase/lipase family.</text>
</comment>
<gene>
    <name evidence="5" type="ORF">F0145_04640</name>
</gene>
<dbReference type="EC" id="3.1.1.-" evidence="3"/>
<dbReference type="Gene3D" id="3.40.50.1820">
    <property type="entry name" value="alpha/beta hydrolase"/>
    <property type="match status" value="1"/>
</dbReference>
<dbReference type="PANTHER" id="PTHR11559">
    <property type="entry name" value="CARBOXYLESTERASE"/>
    <property type="match status" value="1"/>
</dbReference>
<dbReference type="InterPro" id="IPR029058">
    <property type="entry name" value="AB_hydrolase_fold"/>
</dbReference>
<keyword evidence="2 3" id="KW-0378">Hydrolase</keyword>
<dbReference type="GO" id="GO:0016787">
    <property type="term" value="F:hydrolase activity"/>
    <property type="evidence" value="ECO:0007669"/>
    <property type="project" value="UniProtKB-KW"/>
</dbReference>
<dbReference type="InterPro" id="IPR050309">
    <property type="entry name" value="Type-B_Carboxylest/Lipase"/>
</dbReference>
<dbReference type="PROSITE" id="PS00122">
    <property type="entry name" value="CARBOXYLESTERASE_B_1"/>
    <property type="match status" value="1"/>
</dbReference>
<evidence type="ECO:0000313" key="5">
    <source>
        <dbReference type="EMBL" id="KAA5548805.1"/>
    </source>
</evidence>
<dbReference type="InterPro" id="IPR002018">
    <property type="entry name" value="CarbesteraseB"/>
</dbReference>
<dbReference type="AlphaFoldDB" id="A0A5M6DTP5"/>
<dbReference type="RefSeq" id="WP_150087132.1">
    <property type="nucleotide sequence ID" value="NZ_VWSF01000002.1"/>
</dbReference>
<dbReference type="Proteomes" id="UP000323426">
    <property type="component" value="Unassembled WGS sequence"/>
</dbReference>
<dbReference type="Pfam" id="PF00135">
    <property type="entry name" value="COesterase"/>
    <property type="match status" value="1"/>
</dbReference>
<evidence type="ECO:0000259" key="4">
    <source>
        <dbReference type="Pfam" id="PF00135"/>
    </source>
</evidence>
<name>A0A5M6DTP5_9BACT</name>
<sequence length="522" mass="57148">MYLLPKLYTCLLLIIFKAFLPGYSQDKTQNTSKTLTNEVKVTGGIISGSQASTGIRAYKGIPFAAPPVGELRWQAPQPVKPWSGVRSCTVFGPSPMQREPAPFSMWSAEFLIQKEPISEDCLYLNVWTGAKTAGEKRPVIVWIYGGGFNSGGTNVPIYDGEAMARKGVVFVSVNYRVGIFGFFAHPELTKESGRNASGNYGLLDQVAGLRWVQQNISAFGGDPQNVTISGQSAGSMSVNLLVASPLAKNLFTKAIAQSGASFTRKSLSLAQAEQEGLKMAEKLNASTLAQLRKMPANELQQKGQGSRPIVDGYFLPDDVAAIFAAGKANKVALLTGWNENEGLSGQIKSAAEFRQQVEAEYGTAAKTFLQYYPATNDKEAEFSQQNLSRDLTFGLQNYTWANVQAQQGKLPVYVYRFARIVPATGEYKKYGAFHTGEVPYAYNNLKFVDRPWEPADHQLANIMSSYWVNFATKGNPNGPGLPEWPSYTLTGKKIMVLDTKLQAKPIPDKAALDFLYKATVKN</sequence>
<dbReference type="InterPro" id="IPR019826">
    <property type="entry name" value="Carboxylesterase_B_AS"/>
</dbReference>
<comment type="caution">
    <text evidence="5">The sequence shown here is derived from an EMBL/GenBank/DDBJ whole genome shotgun (WGS) entry which is preliminary data.</text>
</comment>
<evidence type="ECO:0000256" key="2">
    <source>
        <dbReference type="ARBA" id="ARBA00022801"/>
    </source>
</evidence>
<reference evidence="5 6" key="1">
    <citation type="submission" date="2019-09" db="EMBL/GenBank/DDBJ databases">
        <title>Genome sequence and assembly of Adhaeribacter sp.</title>
        <authorList>
            <person name="Chhetri G."/>
        </authorList>
    </citation>
    <scope>NUCLEOTIDE SEQUENCE [LARGE SCALE GENOMIC DNA]</scope>
    <source>
        <strain evidence="5 6">DK36</strain>
    </source>
</reference>
<accession>A0A5M6DTP5</accession>
<evidence type="ECO:0000256" key="1">
    <source>
        <dbReference type="ARBA" id="ARBA00005964"/>
    </source>
</evidence>
<organism evidence="5 6">
    <name type="scientific">Adhaeribacter rhizoryzae</name>
    <dbReference type="NCBI Taxonomy" id="2607907"/>
    <lineage>
        <taxon>Bacteria</taxon>
        <taxon>Pseudomonadati</taxon>
        <taxon>Bacteroidota</taxon>
        <taxon>Cytophagia</taxon>
        <taxon>Cytophagales</taxon>
        <taxon>Hymenobacteraceae</taxon>
        <taxon>Adhaeribacter</taxon>
    </lineage>
</organism>
<keyword evidence="6" id="KW-1185">Reference proteome</keyword>
<feature type="domain" description="Carboxylesterase type B" evidence="4">
    <location>
        <begin position="37"/>
        <end position="510"/>
    </location>
</feature>
<evidence type="ECO:0000256" key="3">
    <source>
        <dbReference type="RuleBase" id="RU361235"/>
    </source>
</evidence>